<name>A0A0D2PDW7_HYPSF</name>
<proteinExistence type="predicted"/>
<dbReference type="Proteomes" id="UP000054270">
    <property type="component" value="Unassembled WGS sequence"/>
</dbReference>
<dbReference type="STRING" id="945553.A0A0D2PDW7"/>
<gene>
    <name evidence="1" type="ORF">HYPSUDRAFT_132375</name>
</gene>
<protein>
    <submittedName>
        <fullName evidence="1">Uncharacterized protein</fullName>
    </submittedName>
</protein>
<organism evidence="1 2">
    <name type="scientific">Hypholoma sublateritium (strain FD-334 SS-4)</name>
    <dbReference type="NCBI Taxonomy" id="945553"/>
    <lineage>
        <taxon>Eukaryota</taxon>
        <taxon>Fungi</taxon>
        <taxon>Dikarya</taxon>
        <taxon>Basidiomycota</taxon>
        <taxon>Agaricomycotina</taxon>
        <taxon>Agaricomycetes</taxon>
        <taxon>Agaricomycetidae</taxon>
        <taxon>Agaricales</taxon>
        <taxon>Agaricineae</taxon>
        <taxon>Strophariaceae</taxon>
        <taxon>Hypholoma</taxon>
    </lineage>
</organism>
<accession>A0A0D2PDW7</accession>
<dbReference type="EMBL" id="KN817526">
    <property type="protein sequence ID" value="KJA26726.1"/>
    <property type="molecule type" value="Genomic_DNA"/>
</dbReference>
<dbReference type="OrthoDB" id="3270336at2759"/>
<evidence type="ECO:0000313" key="2">
    <source>
        <dbReference type="Proteomes" id="UP000054270"/>
    </source>
</evidence>
<sequence>MHASFQEDDIALYLLRRGIPFFTLQESSTLLPAYVDKRPSEQRPFRPNDHVFTVRDYKAYSDQCRAMLLQRRSRAALLRGGYLWRVAVSQVDFKFVLDGPTGLYSSQGEMFTVVLPDGRQYVDDALTESETFLLMGGYDCETGHGNQLVLKSWCPFPSTYERSGVDYGRWTNLNESLYGIAYTDTEVPNPILQRQPCPAKQWRNICRGSRDLRRGLARLEGASLLLIRQHRRL</sequence>
<keyword evidence="2" id="KW-1185">Reference proteome</keyword>
<evidence type="ECO:0000313" key="1">
    <source>
        <dbReference type="EMBL" id="KJA26726.1"/>
    </source>
</evidence>
<dbReference type="OMA" id="SFRPADY"/>
<reference evidence="2" key="1">
    <citation type="submission" date="2014-04" db="EMBL/GenBank/DDBJ databases">
        <title>Evolutionary Origins and Diversification of the Mycorrhizal Mutualists.</title>
        <authorList>
            <consortium name="DOE Joint Genome Institute"/>
            <consortium name="Mycorrhizal Genomics Consortium"/>
            <person name="Kohler A."/>
            <person name="Kuo A."/>
            <person name="Nagy L.G."/>
            <person name="Floudas D."/>
            <person name="Copeland A."/>
            <person name="Barry K.W."/>
            <person name="Cichocki N."/>
            <person name="Veneault-Fourrey C."/>
            <person name="LaButti K."/>
            <person name="Lindquist E.A."/>
            <person name="Lipzen A."/>
            <person name="Lundell T."/>
            <person name="Morin E."/>
            <person name="Murat C."/>
            <person name="Riley R."/>
            <person name="Ohm R."/>
            <person name="Sun H."/>
            <person name="Tunlid A."/>
            <person name="Henrissat B."/>
            <person name="Grigoriev I.V."/>
            <person name="Hibbett D.S."/>
            <person name="Martin F."/>
        </authorList>
    </citation>
    <scope>NUCLEOTIDE SEQUENCE [LARGE SCALE GENOMIC DNA]</scope>
    <source>
        <strain evidence="2">FD-334 SS-4</strain>
    </source>
</reference>
<dbReference type="AlphaFoldDB" id="A0A0D2PDW7"/>